<sequence length="337" mass="35000">MRFALSEDQVFLQQTTAEVAAHLFADSAVRSAASDGGALRADAWKKLTELDLVGMLVPEDQGGAGGSVTDACVVAEVLGRFIAPVPYVATAIATASLLRLAGGPAESLADLAGGTAYAPLLDARLDIPVAEATIAFDWTRGAWGVALGADGRAAVHALAEDAVVDDIDPLHPLRRVRPVPTGAPDSEAARRCRAIAWTGTAAFLTGLADGALRQAVDYAGQREQYGQPIGSFQAVQHLCSDMLVDVETARSVTYGASWAVEHAPIDEAERLAASAKAYAGPASLRVCETGIQVLGGIGVTQEHEAHLRLRSAHLHDSAFGGTDAPLALLARRAIENG</sequence>
<dbReference type="SUPFAM" id="SSF47203">
    <property type="entry name" value="Acyl-CoA dehydrogenase C-terminal domain-like"/>
    <property type="match status" value="1"/>
</dbReference>
<evidence type="ECO:0000256" key="1">
    <source>
        <dbReference type="ARBA" id="ARBA00001974"/>
    </source>
</evidence>
<name>A0ABN2NGK8_9PSEU</name>
<dbReference type="InterPro" id="IPR013786">
    <property type="entry name" value="AcylCoA_DH/ox_N"/>
</dbReference>
<dbReference type="Pfam" id="PF02771">
    <property type="entry name" value="Acyl-CoA_dh_N"/>
    <property type="match status" value="1"/>
</dbReference>
<keyword evidence="9" id="KW-1185">Reference proteome</keyword>
<keyword evidence="3" id="KW-0285">Flavoprotein</keyword>
<evidence type="ECO:0000259" key="6">
    <source>
        <dbReference type="Pfam" id="PF00441"/>
    </source>
</evidence>
<keyword evidence="4" id="KW-0274">FAD</keyword>
<comment type="cofactor">
    <cofactor evidence="1">
        <name>FAD</name>
        <dbReference type="ChEBI" id="CHEBI:57692"/>
    </cofactor>
</comment>
<dbReference type="EMBL" id="BAAAQK010000022">
    <property type="protein sequence ID" value="GAA1867060.1"/>
    <property type="molecule type" value="Genomic_DNA"/>
</dbReference>
<dbReference type="PANTHER" id="PTHR43884">
    <property type="entry name" value="ACYL-COA DEHYDROGENASE"/>
    <property type="match status" value="1"/>
</dbReference>
<evidence type="ECO:0008006" key="10">
    <source>
        <dbReference type="Google" id="ProtNLM"/>
    </source>
</evidence>
<dbReference type="InterPro" id="IPR037069">
    <property type="entry name" value="AcylCoA_DH/ox_N_sf"/>
</dbReference>
<evidence type="ECO:0000256" key="4">
    <source>
        <dbReference type="ARBA" id="ARBA00022827"/>
    </source>
</evidence>
<dbReference type="InterPro" id="IPR009100">
    <property type="entry name" value="AcylCoA_DH/oxidase_NM_dom_sf"/>
</dbReference>
<dbReference type="RefSeq" id="WP_344423049.1">
    <property type="nucleotide sequence ID" value="NZ_BAAAQK010000022.1"/>
</dbReference>
<dbReference type="Gene3D" id="1.20.140.10">
    <property type="entry name" value="Butyryl-CoA Dehydrogenase, subunit A, domain 3"/>
    <property type="match status" value="1"/>
</dbReference>
<dbReference type="InterPro" id="IPR036250">
    <property type="entry name" value="AcylCo_DH-like_C"/>
</dbReference>
<dbReference type="SUPFAM" id="SSF56645">
    <property type="entry name" value="Acyl-CoA dehydrogenase NM domain-like"/>
    <property type="match status" value="1"/>
</dbReference>
<evidence type="ECO:0000256" key="3">
    <source>
        <dbReference type="ARBA" id="ARBA00022630"/>
    </source>
</evidence>
<proteinExistence type="inferred from homology"/>
<comment type="similarity">
    <text evidence="2">Belongs to the acyl-CoA dehydrogenase family.</text>
</comment>
<feature type="domain" description="Acyl-CoA dehydrogenase/oxidase C-terminal" evidence="6">
    <location>
        <begin position="199"/>
        <end position="332"/>
    </location>
</feature>
<dbReference type="InterPro" id="IPR009075">
    <property type="entry name" value="AcylCo_DH/oxidase_C"/>
</dbReference>
<feature type="domain" description="Acyl-CoA dehydrogenase/oxidase N-terminal" evidence="7">
    <location>
        <begin position="6"/>
        <end position="98"/>
    </location>
</feature>
<evidence type="ECO:0000259" key="7">
    <source>
        <dbReference type="Pfam" id="PF02771"/>
    </source>
</evidence>
<organism evidence="8 9">
    <name type="scientific">Pseudonocardia ailaonensis</name>
    <dbReference type="NCBI Taxonomy" id="367279"/>
    <lineage>
        <taxon>Bacteria</taxon>
        <taxon>Bacillati</taxon>
        <taxon>Actinomycetota</taxon>
        <taxon>Actinomycetes</taxon>
        <taxon>Pseudonocardiales</taxon>
        <taxon>Pseudonocardiaceae</taxon>
        <taxon>Pseudonocardia</taxon>
    </lineage>
</organism>
<dbReference type="Proteomes" id="UP001500449">
    <property type="component" value="Unassembled WGS sequence"/>
</dbReference>
<protein>
    <recommendedName>
        <fullName evidence="10">Acyl-CoA dehydrogenase</fullName>
    </recommendedName>
</protein>
<reference evidence="8 9" key="1">
    <citation type="journal article" date="2019" name="Int. J. Syst. Evol. Microbiol.">
        <title>The Global Catalogue of Microorganisms (GCM) 10K type strain sequencing project: providing services to taxonomists for standard genome sequencing and annotation.</title>
        <authorList>
            <consortium name="The Broad Institute Genomics Platform"/>
            <consortium name="The Broad Institute Genome Sequencing Center for Infectious Disease"/>
            <person name="Wu L."/>
            <person name="Ma J."/>
        </authorList>
    </citation>
    <scope>NUCLEOTIDE SEQUENCE [LARGE SCALE GENOMIC DNA]</scope>
    <source>
        <strain evidence="8 9">JCM 16009</strain>
    </source>
</reference>
<dbReference type="Pfam" id="PF00441">
    <property type="entry name" value="Acyl-CoA_dh_1"/>
    <property type="match status" value="1"/>
</dbReference>
<comment type="caution">
    <text evidence="8">The sequence shown here is derived from an EMBL/GenBank/DDBJ whole genome shotgun (WGS) entry which is preliminary data.</text>
</comment>
<dbReference type="Gene3D" id="1.10.540.10">
    <property type="entry name" value="Acyl-CoA dehydrogenase/oxidase, N-terminal domain"/>
    <property type="match status" value="1"/>
</dbReference>
<accession>A0ABN2NGK8</accession>
<evidence type="ECO:0000256" key="5">
    <source>
        <dbReference type="ARBA" id="ARBA00023002"/>
    </source>
</evidence>
<evidence type="ECO:0000256" key="2">
    <source>
        <dbReference type="ARBA" id="ARBA00009347"/>
    </source>
</evidence>
<evidence type="ECO:0000313" key="8">
    <source>
        <dbReference type="EMBL" id="GAA1867060.1"/>
    </source>
</evidence>
<dbReference type="PANTHER" id="PTHR43884:SF20">
    <property type="entry name" value="ACYL-COA DEHYDROGENASE FADE28"/>
    <property type="match status" value="1"/>
</dbReference>
<evidence type="ECO:0000313" key="9">
    <source>
        <dbReference type="Proteomes" id="UP001500449"/>
    </source>
</evidence>
<keyword evidence="5" id="KW-0560">Oxidoreductase</keyword>
<gene>
    <name evidence="8" type="ORF">GCM10009836_54350</name>
</gene>